<feature type="region of interest" description="Disordered" evidence="9">
    <location>
        <begin position="618"/>
        <end position="654"/>
    </location>
</feature>
<dbReference type="AlphaFoldDB" id="D8LJI7"/>
<dbReference type="EMBL" id="FN648442">
    <property type="protein sequence ID" value="CBN77014.1"/>
    <property type="molecule type" value="Genomic_DNA"/>
</dbReference>
<name>D8LJI7_ECTSI</name>
<keyword evidence="2" id="KW-0813">Transport</keyword>
<dbReference type="GO" id="GO:0005247">
    <property type="term" value="F:voltage-gated chloride channel activity"/>
    <property type="evidence" value="ECO:0007669"/>
    <property type="project" value="TreeGrafter"/>
</dbReference>
<dbReference type="EMBL" id="FN649737">
    <property type="protein sequence ID" value="CBN77014.1"/>
    <property type="molecule type" value="Genomic_DNA"/>
</dbReference>
<dbReference type="Pfam" id="PF00654">
    <property type="entry name" value="Voltage_CLC"/>
    <property type="match status" value="1"/>
</dbReference>
<feature type="signal peptide" evidence="10">
    <location>
        <begin position="1"/>
        <end position="18"/>
    </location>
</feature>
<evidence type="ECO:0000256" key="1">
    <source>
        <dbReference type="ARBA" id="ARBA00004141"/>
    </source>
</evidence>
<keyword evidence="7" id="KW-0472">Membrane</keyword>
<evidence type="ECO:0008006" key="13">
    <source>
        <dbReference type="Google" id="ProtNLM"/>
    </source>
</evidence>
<keyword evidence="12" id="KW-1185">Reference proteome</keyword>
<dbReference type="InParanoid" id="D8LJI7"/>
<dbReference type="Proteomes" id="UP000002630">
    <property type="component" value="Linkage Group LG12"/>
</dbReference>
<keyword evidence="3" id="KW-0812">Transmembrane</keyword>
<dbReference type="InterPro" id="IPR046342">
    <property type="entry name" value="CBS_dom_sf"/>
</dbReference>
<evidence type="ECO:0000256" key="9">
    <source>
        <dbReference type="SAM" id="MobiDB-lite"/>
    </source>
</evidence>
<dbReference type="SUPFAM" id="SSF54631">
    <property type="entry name" value="CBS-domain pair"/>
    <property type="match status" value="1"/>
</dbReference>
<evidence type="ECO:0000256" key="5">
    <source>
        <dbReference type="ARBA" id="ARBA00022989"/>
    </source>
</evidence>
<evidence type="ECO:0000256" key="8">
    <source>
        <dbReference type="ARBA" id="ARBA00023214"/>
    </source>
</evidence>
<evidence type="ECO:0000256" key="3">
    <source>
        <dbReference type="ARBA" id="ARBA00022692"/>
    </source>
</evidence>
<proteinExistence type="predicted"/>
<keyword evidence="8" id="KW-0868">Chloride</keyword>
<keyword evidence="5" id="KW-1133">Transmembrane helix</keyword>
<dbReference type="OrthoDB" id="189076at2759"/>
<evidence type="ECO:0000256" key="2">
    <source>
        <dbReference type="ARBA" id="ARBA00022448"/>
    </source>
</evidence>
<dbReference type="InterPro" id="IPR050970">
    <property type="entry name" value="Cl_channel_volt-gated"/>
</dbReference>
<keyword evidence="10" id="KW-0732">Signal</keyword>
<dbReference type="Gene3D" id="1.10.3080.10">
    <property type="entry name" value="Clc chloride channel"/>
    <property type="match status" value="1"/>
</dbReference>
<dbReference type="InterPro" id="IPR001807">
    <property type="entry name" value="ClC"/>
</dbReference>
<gene>
    <name evidence="11" type="ORF">Esi_0026_0035</name>
</gene>
<evidence type="ECO:0000313" key="11">
    <source>
        <dbReference type="EMBL" id="CBN77014.1"/>
    </source>
</evidence>
<dbReference type="GO" id="GO:0016020">
    <property type="term" value="C:membrane"/>
    <property type="evidence" value="ECO:0007669"/>
    <property type="project" value="UniProtKB-SubCell"/>
</dbReference>
<protein>
    <recommendedName>
        <fullName evidence="13">Chloride channel protein</fullName>
    </recommendedName>
</protein>
<dbReference type="PANTHER" id="PTHR45720:SF10">
    <property type="entry name" value="CHLORIDE CHANNEL PROTEIN 2"/>
    <property type="match status" value="1"/>
</dbReference>
<evidence type="ECO:0000256" key="7">
    <source>
        <dbReference type="ARBA" id="ARBA00023136"/>
    </source>
</evidence>
<feature type="compositionally biased region" description="Low complexity" evidence="9">
    <location>
        <begin position="389"/>
        <end position="413"/>
    </location>
</feature>
<sequence length="661" mass="69650">MFVVVALATLLVIPASFTEDVAFSVDRAGRAKYHPLIDSIYDQTQFGMSWRLISLLLIKFWTTIFSVVQPLPVGLFSPIFVIGGLMGRIFGEIANWVDHCLDSVNINFQPWEFALIGSAAFSAGVTRAVSTAVIVFELSGENHLRLPLGVALMISYFIANRFTKGVYDALMDTNKTPHLEEDLMIKAEEIPCPSLECTWRDSSEEALRYLPGQFKPVGESMSDKVLVGVVLWNDLAIALADYRRRGSSITAISSTTTAPASINSSRGAPLPAFASTTTMIDGRRFQVVGGGDSAAAATAAAAGGRFEWEESSEEGGGEGDSGGGSWWPRLAEVGGAIGRRIGWFPMVRTAEASLLRELAGKREDGGGDDDDAGSLSPLGEGIPLGGGTAAAAVGTDSAATTTTTTTTSNSSAGRRTRSSRKALSPAPPVPVPVAGIEKAKRAPIRFYLVREGHRFVPVGRNPKKGAWKELPEVAIPAARESIPVVLDPSPYQVSHTTELSKVDIAFRLLRLDNAYVCNAGRLVGVITREALADFVDDREVSPMDDCVRLCGALACCLPGRAPADDNAGGSGLRRRISRRSISRGKLAASAVVGELPPGRGGADLGFATSGQPLLGGGGGLNSRGYSSLGDNTEGGGEEGREGDGGRGGASSPRRGLVVLWV</sequence>
<dbReference type="Gene3D" id="3.10.580.10">
    <property type="entry name" value="CBS-domain"/>
    <property type="match status" value="1"/>
</dbReference>
<dbReference type="PANTHER" id="PTHR45720">
    <property type="entry name" value="CHLORIDE CHANNEL PROTEIN 2"/>
    <property type="match status" value="1"/>
</dbReference>
<evidence type="ECO:0000313" key="12">
    <source>
        <dbReference type="Proteomes" id="UP000002630"/>
    </source>
</evidence>
<organism evidence="11 12">
    <name type="scientific">Ectocarpus siliculosus</name>
    <name type="common">Brown alga</name>
    <name type="synonym">Conferva siliculosa</name>
    <dbReference type="NCBI Taxonomy" id="2880"/>
    <lineage>
        <taxon>Eukaryota</taxon>
        <taxon>Sar</taxon>
        <taxon>Stramenopiles</taxon>
        <taxon>Ochrophyta</taxon>
        <taxon>PX clade</taxon>
        <taxon>Phaeophyceae</taxon>
        <taxon>Ectocarpales</taxon>
        <taxon>Ectocarpaceae</taxon>
        <taxon>Ectocarpus</taxon>
    </lineage>
</organism>
<feature type="region of interest" description="Disordered" evidence="9">
    <location>
        <begin position="302"/>
        <end position="327"/>
    </location>
</feature>
<evidence type="ECO:0000256" key="10">
    <source>
        <dbReference type="SAM" id="SignalP"/>
    </source>
</evidence>
<evidence type="ECO:0000256" key="4">
    <source>
        <dbReference type="ARBA" id="ARBA00022737"/>
    </source>
</evidence>
<feature type="region of interest" description="Disordered" evidence="9">
    <location>
        <begin position="361"/>
        <end position="429"/>
    </location>
</feature>
<keyword evidence="4" id="KW-0677">Repeat</keyword>
<comment type="subcellular location">
    <subcellularLocation>
        <location evidence="1">Membrane</location>
        <topology evidence="1">Multi-pass membrane protein</topology>
    </subcellularLocation>
</comment>
<dbReference type="InterPro" id="IPR014743">
    <property type="entry name" value="Cl-channel_core"/>
</dbReference>
<keyword evidence="6" id="KW-0406">Ion transport</keyword>
<feature type="chain" id="PRO_5003117204" description="Chloride channel protein" evidence="10">
    <location>
        <begin position="19"/>
        <end position="661"/>
    </location>
</feature>
<dbReference type="SUPFAM" id="SSF81340">
    <property type="entry name" value="Clc chloride channel"/>
    <property type="match status" value="1"/>
</dbReference>
<dbReference type="PRINTS" id="PR00762">
    <property type="entry name" value="CLCHANNEL"/>
</dbReference>
<dbReference type="eggNOG" id="KOG0476">
    <property type="taxonomic scope" value="Eukaryota"/>
</dbReference>
<reference evidence="11 12" key="1">
    <citation type="journal article" date="2010" name="Nature">
        <title>The Ectocarpus genome and the independent evolution of multicellularity in brown algae.</title>
        <authorList>
            <person name="Cock J.M."/>
            <person name="Sterck L."/>
            <person name="Rouze P."/>
            <person name="Scornet D."/>
            <person name="Allen A.E."/>
            <person name="Amoutzias G."/>
            <person name="Anthouard V."/>
            <person name="Artiguenave F."/>
            <person name="Aury J.M."/>
            <person name="Badger J.H."/>
            <person name="Beszteri B."/>
            <person name="Billiau K."/>
            <person name="Bonnet E."/>
            <person name="Bothwell J.H."/>
            <person name="Bowler C."/>
            <person name="Boyen C."/>
            <person name="Brownlee C."/>
            <person name="Carrano C.J."/>
            <person name="Charrier B."/>
            <person name="Cho G.Y."/>
            <person name="Coelho S.M."/>
            <person name="Collen J."/>
            <person name="Corre E."/>
            <person name="Da Silva C."/>
            <person name="Delage L."/>
            <person name="Delaroque N."/>
            <person name="Dittami S.M."/>
            <person name="Doulbeau S."/>
            <person name="Elias M."/>
            <person name="Farnham G."/>
            <person name="Gachon C.M."/>
            <person name="Gschloessl B."/>
            <person name="Heesch S."/>
            <person name="Jabbari K."/>
            <person name="Jubin C."/>
            <person name="Kawai H."/>
            <person name="Kimura K."/>
            <person name="Kloareg B."/>
            <person name="Kupper F.C."/>
            <person name="Lang D."/>
            <person name="Le Bail A."/>
            <person name="Leblanc C."/>
            <person name="Lerouge P."/>
            <person name="Lohr M."/>
            <person name="Lopez P.J."/>
            <person name="Martens C."/>
            <person name="Maumus F."/>
            <person name="Michel G."/>
            <person name="Miranda-Saavedra D."/>
            <person name="Morales J."/>
            <person name="Moreau H."/>
            <person name="Motomura T."/>
            <person name="Nagasato C."/>
            <person name="Napoli C.A."/>
            <person name="Nelson D.R."/>
            <person name="Nyvall-Collen P."/>
            <person name="Peters A.F."/>
            <person name="Pommier C."/>
            <person name="Potin P."/>
            <person name="Poulain J."/>
            <person name="Quesneville H."/>
            <person name="Read B."/>
            <person name="Rensing S.A."/>
            <person name="Ritter A."/>
            <person name="Rousvoal S."/>
            <person name="Samanta M."/>
            <person name="Samson G."/>
            <person name="Schroeder D.C."/>
            <person name="Segurens B."/>
            <person name="Strittmatter M."/>
            <person name="Tonon T."/>
            <person name="Tregear J.W."/>
            <person name="Valentin K."/>
            <person name="von Dassow P."/>
            <person name="Yamagishi T."/>
            <person name="Van de Peer Y."/>
            <person name="Wincker P."/>
        </authorList>
    </citation>
    <scope>NUCLEOTIDE SEQUENCE [LARGE SCALE GENOMIC DNA]</scope>
    <source>
        <strain evidence="12">Ec32 / CCAP1310/4</strain>
    </source>
</reference>
<evidence type="ECO:0000256" key="6">
    <source>
        <dbReference type="ARBA" id="ARBA00023065"/>
    </source>
</evidence>
<accession>D8LJI7</accession>